<evidence type="ECO:0000256" key="2">
    <source>
        <dbReference type="ARBA" id="ARBA00004496"/>
    </source>
</evidence>
<evidence type="ECO:0000256" key="1">
    <source>
        <dbReference type="ARBA" id="ARBA00002724"/>
    </source>
</evidence>
<dbReference type="NCBIfam" id="NF011494">
    <property type="entry name" value="PRK14902.1"/>
    <property type="match status" value="1"/>
</dbReference>
<dbReference type="KEGG" id="acel:acsn021_28530"/>
<dbReference type="Pfam" id="PF01189">
    <property type="entry name" value="Methyltr_RsmB-F"/>
    <property type="match status" value="1"/>
</dbReference>
<feature type="active site" description="Nucleophile" evidence="13">
    <location>
        <position position="393"/>
    </location>
</feature>
<dbReference type="InterPro" id="IPR054728">
    <property type="entry name" value="RsmB-like_ferredoxin"/>
</dbReference>
<dbReference type="EC" id="2.1.1.176" evidence="3"/>
<gene>
    <name evidence="14" type="primary">rsmB</name>
    <name evidence="14" type="ORF">acsn021_28530</name>
</gene>
<feature type="binding site" evidence="13">
    <location>
        <position position="295"/>
    </location>
    <ligand>
        <name>S-adenosyl-L-methionine</name>
        <dbReference type="ChEBI" id="CHEBI:59789"/>
    </ligand>
</feature>
<keyword evidence="6 13" id="KW-0489">Methyltransferase</keyword>
<keyword evidence="7 13" id="KW-0808">Transferase</keyword>
<dbReference type="InterPro" id="IPR035926">
    <property type="entry name" value="NusB-like_sf"/>
</dbReference>
<dbReference type="CDD" id="cd02440">
    <property type="entry name" value="AdoMet_MTases"/>
    <property type="match status" value="1"/>
</dbReference>
<dbReference type="EMBL" id="AP023367">
    <property type="protein sequence ID" value="BCJ95284.1"/>
    <property type="molecule type" value="Genomic_DNA"/>
</dbReference>
<dbReference type="GO" id="GO:0008649">
    <property type="term" value="F:rRNA methyltransferase activity"/>
    <property type="evidence" value="ECO:0007669"/>
    <property type="project" value="InterPro"/>
</dbReference>
<keyword evidence="9 13" id="KW-0694">RNA-binding</keyword>
<feature type="binding site" evidence="13">
    <location>
        <position position="322"/>
    </location>
    <ligand>
        <name>S-adenosyl-L-methionine</name>
        <dbReference type="ChEBI" id="CHEBI:59789"/>
    </ligand>
</feature>
<evidence type="ECO:0000256" key="6">
    <source>
        <dbReference type="ARBA" id="ARBA00022603"/>
    </source>
</evidence>
<dbReference type="NCBIfam" id="TIGR00563">
    <property type="entry name" value="rsmB"/>
    <property type="match status" value="1"/>
</dbReference>
<evidence type="ECO:0000256" key="10">
    <source>
        <dbReference type="ARBA" id="ARBA00030399"/>
    </source>
</evidence>
<sequence>MTDKINQLSGKAPREIAFDILNDILEKGSFSHTVMANTLNQYQYLKKQDRAFITRLCEGTLERIITLDYLLNQYSSVKVLKMKPVIRNILRMGLYQIKYMEVPPSAACNEAVKLTKKRGFTGLSGFVNGVLRSIIREPDKAKFPEESKDKVSYLSIVYSIPDWIIKGWLNQYDYDTVKQMLEGFLSSSKETSIRCNLNKVSVSELKEALTQSQVKIVDGEYLPYALKISEYNYLNQLTPFLNGCFQVQDESSMLVGELSKAKPGDYVIDVCAAPGGKALHIAETMEGSGHVEARDVTQNKVRLIEDNINRLGYRNITARVWDAFILDEESVSKADLVIADLPCSGLGIIGKKPDIKYNMTTEKQKSLVQLQRDILKVVTQYVKPGGILMYSTCTINPGENEENVKWLLETFDFAPESLEEILPPGLKIATAKKGYLQLLPGIHGTDGFFIARFKRKV</sequence>
<name>A0A6S6QXB7_9FIRM</name>
<evidence type="ECO:0000256" key="12">
    <source>
        <dbReference type="ARBA" id="ARBA00047283"/>
    </source>
</evidence>
<dbReference type="InterPro" id="IPR004573">
    <property type="entry name" value="rRNA_ssu_MeTfrase_B"/>
</dbReference>
<evidence type="ECO:0000256" key="13">
    <source>
        <dbReference type="PROSITE-ProRule" id="PRU01023"/>
    </source>
</evidence>
<dbReference type="InterPro" id="IPR001678">
    <property type="entry name" value="MeTrfase_RsmB-F_NOP2_dom"/>
</dbReference>
<dbReference type="PROSITE" id="PS51686">
    <property type="entry name" value="SAM_MT_RSMB_NOP"/>
    <property type="match status" value="1"/>
</dbReference>
<keyword evidence="15" id="KW-1185">Reference proteome</keyword>
<evidence type="ECO:0000256" key="4">
    <source>
        <dbReference type="ARBA" id="ARBA00022490"/>
    </source>
</evidence>
<evidence type="ECO:0000256" key="3">
    <source>
        <dbReference type="ARBA" id="ARBA00012140"/>
    </source>
</evidence>
<dbReference type="RefSeq" id="WP_243182296.1">
    <property type="nucleotide sequence ID" value="NZ_AP023367.1"/>
</dbReference>
<dbReference type="SUPFAM" id="SSF48013">
    <property type="entry name" value="NusB-like"/>
    <property type="match status" value="1"/>
</dbReference>
<dbReference type="GO" id="GO:0003723">
    <property type="term" value="F:RNA binding"/>
    <property type="evidence" value="ECO:0007669"/>
    <property type="project" value="UniProtKB-UniRule"/>
</dbReference>
<dbReference type="InterPro" id="IPR006027">
    <property type="entry name" value="NusB_RsmB_TIM44"/>
</dbReference>
<comment type="similarity">
    <text evidence="13">Belongs to the class I-like SAM-binding methyltransferase superfamily. RsmB/NOP family.</text>
</comment>
<dbReference type="SUPFAM" id="SSF53335">
    <property type="entry name" value="S-adenosyl-L-methionine-dependent methyltransferases"/>
    <property type="match status" value="1"/>
</dbReference>
<dbReference type="PRINTS" id="PR02008">
    <property type="entry name" value="RCMTFAMILY"/>
</dbReference>
<dbReference type="Gene3D" id="3.30.70.1170">
    <property type="entry name" value="Sun protein, domain 3"/>
    <property type="match status" value="1"/>
</dbReference>
<evidence type="ECO:0000256" key="5">
    <source>
        <dbReference type="ARBA" id="ARBA00022552"/>
    </source>
</evidence>
<comment type="catalytic activity">
    <reaction evidence="12">
        <text>cytidine(967) in 16S rRNA + S-adenosyl-L-methionine = 5-methylcytidine(967) in 16S rRNA + S-adenosyl-L-homocysteine + H(+)</text>
        <dbReference type="Rhea" id="RHEA:42748"/>
        <dbReference type="Rhea" id="RHEA-COMP:10219"/>
        <dbReference type="Rhea" id="RHEA-COMP:10220"/>
        <dbReference type="ChEBI" id="CHEBI:15378"/>
        <dbReference type="ChEBI" id="CHEBI:57856"/>
        <dbReference type="ChEBI" id="CHEBI:59789"/>
        <dbReference type="ChEBI" id="CHEBI:74483"/>
        <dbReference type="ChEBI" id="CHEBI:82748"/>
        <dbReference type="EC" id="2.1.1.176"/>
    </reaction>
</comment>
<feature type="binding site" evidence="13">
    <location>
        <position position="340"/>
    </location>
    <ligand>
        <name>S-adenosyl-L-methionine</name>
        <dbReference type="ChEBI" id="CHEBI:59789"/>
    </ligand>
</feature>
<dbReference type="AlphaFoldDB" id="A0A6S6QXB7"/>
<proteinExistence type="inferred from homology"/>
<organism evidence="14 15">
    <name type="scientific">Anaerocolumna cellulosilytica</name>
    <dbReference type="NCBI Taxonomy" id="433286"/>
    <lineage>
        <taxon>Bacteria</taxon>
        <taxon>Bacillati</taxon>
        <taxon>Bacillota</taxon>
        <taxon>Clostridia</taxon>
        <taxon>Lachnospirales</taxon>
        <taxon>Lachnospiraceae</taxon>
        <taxon>Anaerocolumna</taxon>
    </lineage>
</organism>
<dbReference type="PANTHER" id="PTHR22807:SF53">
    <property type="entry name" value="RIBOSOMAL RNA SMALL SUBUNIT METHYLTRANSFERASE B-RELATED"/>
    <property type="match status" value="1"/>
</dbReference>
<protein>
    <recommendedName>
        <fullName evidence="3">16S rRNA (cytosine(967)-C(5))-methyltransferase</fullName>
        <ecNumber evidence="3">2.1.1.176</ecNumber>
    </recommendedName>
    <alternativeName>
        <fullName evidence="10">16S rRNA m5C967 methyltransferase</fullName>
    </alternativeName>
    <alternativeName>
        <fullName evidence="11">rRNA (cytosine-C(5)-)-methyltransferase RsmB</fullName>
    </alternativeName>
</protein>
<evidence type="ECO:0000313" key="14">
    <source>
        <dbReference type="EMBL" id="BCJ95284.1"/>
    </source>
</evidence>
<dbReference type="PANTHER" id="PTHR22807">
    <property type="entry name" value="NOP2 YEAST -RELATED NOL1/NOP2/FMU SUN DOMAIN-CONTAINING"/>
    <property type="match status" value="1"/>
</dbReference>
<dbReference type="Gene3D" id="3.40.50.150">
    <property type="entry name" value="Vaccinia Virus protein VP39"/>
    <property type="match status" value="1"/>
</dbReference>
<dbReference type="Pfam" id="PF22458">
    <property type="entry name" value="RsmF-B_ferredox"/>
    <property type="match status" value="1"/>
</dbReference>
<dbReference type="Proteomes" id="UP000515561">
    <property type="component" value="Chromosome"/>
</dbReference>
<keyword evidence="4" id="KW-0963">Cytoplasm</keyword>
<dbReference type="InterPro" id="IPR023267">
    <property type="entry name" value="RCMT"/>
</dbReference>
<evidence type="ECO:0000256" key="8">
    <source>
        <dbReference type="ARBA" id="ARBA00022691"/>
    </source>
</evidence>
<evidence type="ECO:0000256" key="7">
    <source>
        <dbReference type="ARBA" id="ARBA00022679"/>
    </source>
</evidence>
<evidence type="ECO:0000313" key="15">
    <source>
        <dbReference type="Proteomes" id="UP000515561"/>
    </source>
</evidence>
<accession>A0A6S6QXB7</accession>
<keyword evidence="5" id="KW-0698">rRNA processing</keyword>
<feature type="binding site" evidence="13">
    <location>
        <begin position="271"/>
        <end position="277"/>
    </location>
    <ligand>
        <name>S-adenosyl-L-methionine</name>
        <dbReference type="ChEBI" id="CHEBI:59789"/>
    </ligand>
</feature>
<dbReference type="GO" id="GO:0005737">
    <property type="term" value="C:cytoplasm"/>
    <property type="evidence" value="ECO:0007669"/>
    <property type="project" value="UniProtKB-SubCell"/>
</dbReference>
<dbReference type="InterPro" id="IPR029063">
    <property type="entry name" value="SAM-dependent_MTases_sf"/>
</dbReference>
<comment type="subcellular location">
    <subcellularLocation>
        <location evidence="2">Cytoplasm</location>
    </subcellularLocation>
</comment>
<comment type="function">
    <text evidence="1">Specifically methylates the cytosine at position 967 (m5C967) of 16S rRNA.</text>
</comment>
<dbReference type="InterPro" id="IPR049560">
    <property type="entry name" value="MeTrfase_RsmB-F_NOP2_cat"/>
</dbReference>
<evidence type="ECO:0000256" key="9">
    <source>
        <dbReference type="ARBA" id="ARBA00022884"/>
    </source>
</evidence>
<evidence type="ECO:0000256" key="11">
    <source>
        <dbReference type="ARBA" id="ARBA00031088"/>
    </source>
</evidence>
<reference evidence="14 15" key="1">
    <citation type="journal article" date="2016" name="Int. J. Syst. Evol. Microbiol.">
        <title>Descriptions of Anaerotaenia torta gen. nov., sp. nov. and Anaerocolumna cellulosilytica gen. nov., sp. nov. isolated from a methanogenic reactor of cattle waste.</title>
        <authorList>
            <person name="Uek A."/>
            <person name="Ohtaki Y."/>
            <person name="Kaku N."/>
            <person name="Ueki K."/>
        </authorList>
    </citation>
    <scope>NUCLEOTIDE SEQUENCE [LARGE SCALE GENOMIC DNA]</scope>
    <source>
        <strain evidence="14 15">SN021</strain>
    </source>
</reference>
<dbReference type="Pfam" id="PF01029">
    <property type="entry name" value="NusB"/>
    <property type="match status" value="1"/>
</dbReference>
<dbReference type="Gene3D" id="1.10.940.10">
    <property type="entry name" value="NusB-like"/>
    <property type="match status" value="1"/>
</dbReference>
<keyword evidence="8 13" id="KW-0949">S-adenosyl-L-methionine</keyword>
<dbReference type="GO" id="GO:0006355">
    <property type="term" value="P:regulation of DNA-templated transcription"/>
    <property type="evidence" value="ECO:0007669"/>
    <property type="project" value="InterPro"/>
</dbReference>